<feature type="transmembrane region" description="Helical" evidence="1">
    <location>
        <begin position="105"/>
        <end position="124"/>
    </location>
</feature>
<feature type="domain" description="DUF6311" evidence="3">
    <location>
        <begin position="434"/>
        <end position="532"/>
    </location>
</feature>
<dbReference type="OrthoDB" id="1814621at2"/>
<gene>
    <name evidence="4" type="ORF">FBR43_08890</name>
</gene>
<feature type="transmembrane region" description="Helical" evidence="1">
    <location>
        <begin position="391"/>
        <end position="413"/>
    </location>
</feature>
<comment type="caution">
    <text evidence="4">The sequence shown here is derived from an EMBL/GenBank/DDBJ whole genome shotgun (WGS) entry which is preliminary data.</text>
</comment>
<sequence>MPALARACLQLAAFALLPLALYFALFHPATLDPGNVAWLIYGTDNGQNALGFHAWLAEPHKGWWPATTLLNAPDGVSMLFTDANPLLALIVAPLAPWLPHDFQLVGPWILACLMLHSLFAWALLRDHAPSPIALWLGVAMFLLLPTLANRFVHANLTAHWLILWGLWLFLDARRAGDLRWWAALMFVAAMVHNYLLLMVAAIWASAMLERFAASDGRARTRLAAGSLAILGAVTAIALLHGAGERFEITRSYGAFAMSLDALWNPANPDYSAFLPATPQRQGRGMEGFQYLGAGLMPLLAAAAAIRFARRDPSSDLVRLAWLAPALAVLTALALTPSLDFAGQPVARLGYPEWAARALDTVRASGRLFWPVAYVLVLLAVRMAYRLSAERAALLLGACAAIQIADLSGMFAAIRRESIGAADGRTYRRTPSSDWQAAIARARYVTFVPADANRDLPLFQEIAWRATGAGVPVRLTYAARTGTATAQRLAREDTDFAAGRLEPDRLYILLPGTQVPAAARARLTQIDGVRVLLPLR</sequence>
<dbReference type="Pfam" id="PF19830">
    <property type="entry name" value="DUF6311"/>
    <property type="match status" value="1"/>
</dbReference>
<feature type="transmembrane region" description="Helical" evidence="1">
    <location>
        <begin position="130"/>
        <end position="147"/>
    </location>
</feature>
<organism evidence="4 5">
    <name type="scientific">Sphingomonas baiyangensis</name>
    <dbReference type="NCBI Taxonomy" id="2572576"/>
    <lineage>
        <taxon>Bacteria</taxon>
        <taxon>Pseudomonadati</taxon>
        <taxon>Pseudomonadota</taxon>
        <taxon>Alphaproteobacteria</taxon>
        <taxon>Sphingomonadales</taxon>
        <taxon>Sphingomonadaceae</taxon>
        <taxon>Sphingomonas</taxon>
    </lineage>
</organism>
<evidence type="ECO:0000256" key="1">
    <source>
        <dbReference type="SAM" id="Phobius"/>
    </source>
</evidence>
<feature type="transmembrane region" description="Helical" evidence="1">
    <location>
        <begin position="182"/>
        <end position="208"/>
    </location>
</feature>
<evidence type="ECO:0000259" key="3">
    <source>
        <dbReference type="Pfam" id="PF25853"/>
    </source>
</evidence>
<feature type="transmembrane region" description="Helical" evidence="1">
    <location>
        <begin position="367"/>
        <end position="384"/>
    </location>
</feature>
<dbReference type="EMBL" id="SWKR01000002">
    <property type="protein sequence ID" value="TKD50871.1"/>
    <property type="molecule type" value="Genomic_DNA"/>
</dbReference>
<dbReference type="Proteomes" id="UP000309138">
    <property type="component" value="Unassembled WGS sequence"/>
</dbReference>
<keyword evidence="5" id="KW-1185">Reference proteome</keyword>
<name>A0A4U1L1Y6_9SPHN</name>
<dbReference type="InterPro" id="IPR046278">
    <property type="entry name" value="DUF6311"/>
</dbReference>
<feature type="domain" description="DUF6311" evidence="2">
    <location>
        <begin position="15"/>
        <end position="407"/>
    </location>
</feature>
<accession>A0A4U1L1Y6</accession>
<dbReference type="InterPro" id="IPR058671">
    <property type="entry name" value="DUF6311_C"/>
</dbReference>
<protein>
    <submittedName>
        <fullName evidence="4">Uncharacterized protein</fullName>
    </submittedName>
</protein>
<proteinExistence type="predicted"/>
<keyword evidence="1" id="KW-0812">Transmembrane</keyword>
<evidence type="ECO:0000313" key="5">
    <source>
        <dbReference type="Proteomes" id="UP000309138"/>
    </source>
</evidence>
<feature type="transmembrane region" description="Helical" evidence="1">
    <location>
        <begin position="220"/>
        <end position="242"/>
    </location>
</feature>
<keyword evidence="1" id="KW-0472">Membrane</keyword>
<evidence type="ECO:0000259" key="2">
    <source>
        <dbReference type="Pfam" id="PF19830"/>
    </source>
</evidence>
<feature type="transmembrane region" description="Helical" evidence="1">
    <location>
        <begin position="319"/>
        <end position="338"/>
    </location>
</feature>
<feature type="transmembrane region" description="Helical" evidence="1">
    <location>
        <begin position="154"/>
        <end position="170"/>
    </location>
</feature>
<reference evidence="4 5" key="1">
    <citation type="submission" date="2019-04" db="EMBL/GenBank/DDBJ databases">
        <authorList>
            <person name="Yang Y."/>
            <person name="Wei D."/>
        </authorList>
    </citation>
    <scope>NUCLEOTIDE SEQUENCE [LARGE SCALE GENOMIC DNA]</scope>
    <source>
        <strain evidence="4 5">L-1-4w-11</strain>
    </source>
</reference>
<dbReference type="RefSeq" id="WP_136942817.1">
    <property type="nucleotide sequence ID" value="NZ_SWKR01000002.1"/>
</dbReference>
<evidence type="ECO:0000313" key="4">
    <source>
        <dbReference type="EMBL" id="TKD50871.1"/>
    </source>
</evidence>
<dbReference type="Pfam" id="PF25853">
    <property type="entry name" value="DUF6311_C"/>
    <property type="match status" value="1"/>
</dbReference>
<dbReference type="AlphaFoldDB" id="A0A4U1L1Y6"/>
<keyword evidence="1" id="KW-1133">Transmembrane helix</keyword>